<proteinExistence type="inferred from homology"/>
<comment type="subcellular location">
    <subcellularLocation>
        <location evidence="1 7">Nucleus</location>
    </subcellularLocation>
</comment>
<evidence type="ECO:0000256" key="1">
    <source>
        <dbReference type="ARBA" id="ARBA00004123"/>
    </source>
</evidence>
<dbReference type="Proteomes" id="UP001334248">
    <property type="component" value="Unassembled WGS sequence"/>
</dbReference>
<dbReference type="Pfam" id="PF07544">
    <property type="entry name" value="Med9"/>
    <property type="match status" value="1"/>
</dbReference>
<protein>
    <recommendedName>
        <fullName evidence="7">Mediator of RNA polymerase II transcription subunit 9</fullName>
    </recommendedName>
    <alternativeName>
        <fullName evidence="7">Mediator complex subunit 9</fullName>
    </alternativeName>
</protein>
<evidence type="ECO:0000313" key="11">
    <source>
        <dbReference type="Proteomes" id="UP001334248"/>
    </source>
</evidence>
<keyword evidence="11" id="KW-1185">Reference proteome</keyword>
<feature type="region of interest" description="Disordered" evidence="9">
    <location>
        <begin position="70"/>
        <end position="101"/>
    </location>
</feature>
<comment type="similarity">
    <text evidence="2 7">Belongs to the Mediator complex subunit 9 family.</text>
</comment>
<keyword evidence="8" id="KW-0175">Coiled coil</keyword>
<feature type="compositionally biased region" description="Polar residues" evidence="9">
    <location>
        <begin position="8"/>
        <end position="43"/>
    </location>
</feature>
<evidence type="ECO:0000313" key="10">
    <source>
        <dbReference type="EMBL" id="KAK5942447.1"/>
    </source>
</evidence>
<keyword evidence="4 7" id="KW-0010">Activator</keyword>
<keyword evidence="5 7" id="KW-0804">Transcription</keyword>
<keyword evidence="6 7" id="KW-0539">Nucleus</keyword>
<accession>A0ABR0RPB5</accession>
<evidence type="ECO:0000256" key="4">
    <source>
        <dbReference type="ARBA" id="ARBA00023159"/>
    </source>
</evidence>
<evidence type="ECO:0000256" key="7">
    <source>
        <dbReference type="RuleBase" id="RU364145"/>
    </source>
</evidence>
<dbReference type="EMBL" id="JAVHJV010000005">
    <property type="protein sequence ID" value="KAK5942447.1"/>
    <property type="molecule type" value="Genomic_DNA"/>
</dbReference>
<feature type="coiled-coil region" evidence="8">
    <location>
        <begin position="135"/>
        <end position="162"/>
    </location>
</feature>
<comment type="caution">
    <text evidence="10">The sequence shown here is derived from an EMBL/GenBank/DDBJ whole genome shotgun (WGS) entry which is preliminary data.</text>
</comment>
<organism evidence="10 11">
    <name type="scientific">Knufia obscura</name>
    <dbReference type="NCBI Taxonomy" id="1635080"/>
    <lineage>
        <taxon>Eukaryota</taxon>
        <taxon>Fungi</taxon>
        <taxon>Dikarya</taxon>
        <taxon>Ascomycota</taxon>
        <taxon>Pezizomycotina</taxon>
        <taxon>Eurotiomycetes</taxon>
        <taxon>Chaetothyriomycetidae</taxon>
        <taxon>Chaetothyriales</taxon>
        <taxon>Trichomeriaceae</taxon>
        <taxon>Knufia</taxon>
    </lineage>
</organism>
<evidence type="ECO:0000256" key="5">
    <source>
        <dbReference type="ARBA" id="ARBA00023163"/>
    </source>
</evidence>
<evidence type="ECO:0000256" key="9">
    <source>
        <dbReference type="SAM" id="MobiDB-lite"/>
    </source>
</evidence>
<reference evidence="10 11" key="1">
    <citation type="journal article" date="2023" name="Res Sq">
        <title>Genomic and morphological characterization of Knufia obscura isolated from the Mars 2020 spacecraft assembly facility.</title>
        <authorList>
            <person name="Chander A.M."/>
            <person name="Teixeira M.M."/>
            <person name="Singh N.K."/>
            <person name="Williams M.P."/>
            <person name="Parker C.W."/>
            <person name="Leo P."/>
            <person name="Stajich J.E."/>
            <person name="Torok T."/>
            <person name="Tighe S."/>
            <person name="Mason C.E."/>
            <person name="Venkateswaran K."/>
        </authorList>
    </citation>
    <scope>NUCLEOTIDE SEQUENCE [LARGE SCALE GENOMIC DNA]</scope>
    <source>
        <strain evidence="10 11">CCFEE 5817</strain>
    </source>
</reference>
<evidence type="ECO:0000256" key="2">
    <source>
        <dbReference type="ARBA" id="ARBA00008089"/>
    </source>
</evidence>
<evidence type="ECO:0000256" key="6">
    <source>
        <dbReference type="ARBA" id="ARBA00023242"/>
    </source>
</evidence>
<feature type="region of interest" description="Disordered" evidence="9">
    <location>
        <begin position="1"/>
        <end position="43"/>
    </location>
</feature>
<dbReference type="InterPro" id="IPR011425">
    <property type="entry name" value="Med9"/>
</dbReference>
<dbReference type="GeneID" id="89998461"/>
<gene>
    <name evidence="7" type="primary">MED9</name>
    <name evidence="10" type="ORF">PMZ80_005012</name>
</gene>
<keyword evidence="3 7" id="KW-0805">Transcription regulation</keyword>
<name>A0ABR0RPB5_9EURO</name>
<evidence type="ECO:0000256" key="3">
    <source>
        <dbReference type="ARBA" id="ARBA00023015"/>
    </source>
</evidence>
<comment type="subunit">
    <text evidence="7">Component of the Mediator complex.</text>
</comment>
<sequence length="182" mass="19363">MPAPSPPQINIKTAASTPNLNIANVPSPTSDAPLPTTETETQSTQIKTEIFTFLPDLYLLISRLSELRHPPTTVNGNGTHDANGGGGSLTQTLSRDSARSGEVGDTATIDIRDLPAQIYSIKKRIAEARGYVTTIPDVERSVREQEAEMRELRGRCAGLRGRLGELGVIAAEGGDVIMGGVE</sequence>
<comment type="function">
    <text evidence="7">Component of the Mediator complex, a coactivator involved in the regulated transcription of nearly all RNA polymerase II-dependent genes. Mediator functions as a bridge to convey information from gene-specific regulatory proteins to the basal RNA polymerase II transcription machinery. Mediator is recruited to promoters by direct interactions with regulatory proteins and serves as a scaffold for the assembly of a functional preinitiation complex with RNA polymerase II and the general transcription factors.</text>
</comment>
<dbReference type="RefSeq" id="XP_064730537.1">
    <property type="nucleotide sequence ID" value="XM_064873433.1"/>
</dbReference>
<evidence type="ECO:0000256" key="8">
    <source>
        <dbReference type="SAM" id="Coils"/>
    </source>
</evidence>